<keyword evidence="3" id="KW-0804">Transcription</keyword>
<dbReference type="GO" id="GO:0003700">
    <property type="term" value="F:DNA-binding transcription factor activity"/>
    <property type="evidence" value="ECO:0007669"/>
    <property type="project" value="InterPro"/>
</dbReference>
<organism evidence="5 7">
    <name type="scientific">Chitinophaga sancti</name>
    <dbReference type="NCBI Taxonomy" id="1004"/>
    <lineage>
        <taxon>Bacteria</taxon>
        <taxon>Pseudomonadati</taxon>
        <taxon>Bacteroidota</taxon>
        <taxon>Chitinophagia</taxon>
        <taxon>Chitinophagales</taxon>
        <taxon>Chitinophagaceae</taxon>
        <taxon>Chitinophaga</taxon>
    </lineage>
</organism>
<dbReference type="Gene3D" id="1.10.10.60">
    <property type="entry name" value="Homeodomain-like"/>
    <property type="match status" value="1"/>
</dbReference>
<dbReference type="STRING" id="1004.SAMN05661012_03132"/>
<dbReference type="EMBL" id="CP140154">
    <property type="protein sequence ID" value="WQG92435.1"/>
    <property type="molecule type" value="Genomic_DNA"/>
</dbReference>
<sequence>MARATIPVYDVCTIDKNGQPLHLMVEDFAGYLDKHYQARHHPHRHGFYHLVMFTKGSGSHTIDFVKFDVQPFQVYFMAPGQVHSWDFTSRTDGYIIHFAADFFRSFLLNPNYLDQFSFFSGNSQQSVCQLPAYIYPEVTELFERLLREANQHPQLNLDMICLRLLELFITVERHTTRPGTAALTGHTSMQLRNFQQLINQYFRSKRLPKDYAALLYITPNHLNALCRELLGKTAGDVIRDRILLEAKRLLTNADMSILEIAYDLNFKDNSYFTRFFRNYEGITPEEFRKKFITQ</sequence>
<gene>
    <name evidence="5" type="ORF">SAMN05661012_03132</name>
    <name evidence="6" type="ORF">SR876_13045</name>
</gene>
<dbReference type="Proteomes" id="UP000183788">
    <property type="component" value="Unassembled WGS sequence"/>
</dbReference>
<evidence type="ECO:0000313" key="6">
    <source>
        <dbReference type="EMBL" id="WQG92435.1"/>
    </source>
</evidence>
<dbReference type="EMBL" id="FPIZ01000009">
    <property type="protein sequence ID" value="SFW63962.1"/>
    <property type="molecule type" value="Genomic_DNA"/>
</dbReference>
<dbReference type="Pfam" id="PF02311">
    <property type="entry name" value="AraC_binding"/>
    <property type="match status" value="1"/>
</dbReference>
<protein>
    <submittedName>
        <fullName evidence="5">AraC-type DNA-binding protein</fullName>
    </submittedName>
    <submittedName>
        <fullName evidence="6">Helix-turn-helix transcriptional regulator</fullName>
    </submittedName>
</protein>
<evidence type="ECO:0000259" key="4">
    <source>
        <dbReference type="PROSITE" id="PS01124"/>
    </source>
</evidence>
<keyword evidence="8" id="KW-1185">Reference proteome</keyword>
<evidence type="ECO:0000313" key="8">
    <source>
        <dbReference type="Proteomes" id="UP001326715"/>
    </source>
</evidence>
<accession>A0A1K1QVH4</accession>
<dbReference type="PROSITE" id="PS01124">
    <property type="entry name" value="HTH_ARAC_FAMILY_2"/>
    <property type="match status" value="1"/>
</dbReference>
<reference evidence="6 8" key="2">
    <citation type="submission" date="2023-11" db="EMBL/GenBank/DDBJ databases">
        <title>MicrobeMod: A computational toolkit for identifying prokaryotic methylation and restriction-modification with nanopore sequencing.</title>
        <authorList>
            <person name="Crits-Christoph A."/>
            <person name="Kang S.C."/>
            <person name="Lee H."/>
            <person name="Ostrov N."/>
        </authorList>
    </citation>
    <scope>NUCLEOTIDE SEQUENCE [LARGE SCALE GENOMIC DNA]</scope>
    <source>
        <strain evidence="6 8">ATCC 23090</strain>
    </source>
</reference>
<feature type="domain" description="HTH araC/xylS-type" evidence="4">
    <location>
        <begin position="192"/>
        <end position="290"/>
    </location>
</feature>
<evidence type="ECO:0000313" key="7">
    <source>
        <dbReference type="Proteomes" id="UP000183788"/>
    </source>
</evidence>
<dbReference type="PRINTS" id="PR00032">
    <property type="entry name" value="HTHARAC"/>
</dbReference>
<dbReference type="Proteomes" id="UP001326715">
    <property type="component" value="Chromosome"/>
</dbReference>
<evidence type="ECO:0000313" key="5">
    <source>
        <dbReference type="EMBL" id="SFW63962.1"/>
    </source>
</evidence>
<dbReference type="Pfam" id="PF12833">
    <property type="entry name" value="HTH_18"/>
    <property type="match status" value="1"/>
</dbReference>
<dbReference type="PANTHER" id="PTHR43280:SF32">
    <property type="entry name" value="TRANSCRIPTIONAL REGULATORY PROTEIN"/>
    <property type="match status" value="1"/>
</dbReference>
<dbReference type="OrthoDB" id="2585681at2"/>
<dbReference type="SUPFAM" id="SSF46689">
    <property type="entry name" value="Homeodomain-like"/>
    <property type="match status" value="1"/>
</dbReference>
<dbReference type="InterPro" id="IPR037923">
    <property type="entry name" value="HTH-like"/>
</dbReference>
<reference evidence="5 7" key="1">
    <citation type="submission" date="2016-11" db="EMBL/GenBank/DDBJ databases">
        <authorList>
            <person name="Jaros S."/>
            <person name="Januszkiewicz K."/>
            <person name="Wedrychowicz H."/>
        </authorList>
    </citation>
    <scope>NUCLEOTIDE SEQUENCE [LARGE SCALE GENOMIC DNA]</scope>
    <source>
        <strain evidence="5 7">DSM 784</strain>
    </source>
</reference>
<keyword evidence="1" id="KW-0805">Transcription regulation</keyword>
<dbReference type="AlphaFoldDB" id="A0A1K1QVH4"/>
<evidence type="ECO:0000256" key="3">
    <source>
        <dbReference type="ARBA" id="ARBA00023163"/>
    </source>
</evidence>
<evidence type="ECO:0000256" key="1">
    <source>
        <dbReference type="ARBA" id="ARBA00023015"/>
    </source>
</evidence>
<dbReference type="InterPro" id="IPR020449">
    <property type="entry name" value="Tscrpt_reg_AraC-type_HTH"/>
</dbReference>
<proteinExistence type="predicted"/>
<dbReference type="SUPFAM" id="SSF51215">
    <property type="entry name" value="Regulatory protein AraC"/>
    <property type="match status" value="1"/>
</dbReference>
<keyword evidence="2 5" id="KW-0238">DNA-binding</keyword>
<name>A0A1K1QVH4_9BACT</name>
<dbReference type="InterPro" id="IPR009057">
    <property type="entry name" value="Homeodomain-like_sf"/>
</dbReference>
<evidence type="ECO:0000256" key="2">
    <source>
        <dbReference type="ARBA" id="ARBA00023125"/>
    </source>
</evidence>
<dbReference type="RefSeq" id="WP_072361997.1">
    <property type="nucleotide sequence ID" value="NZ_CBHWAX010000007.1"/>
</dbReference>
<dbReference type="SMART" id="SM00342">
    <property type="entry name" value="HTH_ARAC"/>
    <property type="match status" value="1"/>
</dbReference>
<dbReference type="InterPro" id="IPR014710">
    <property type="entry name" value="RmlC-like_jellyroll"/>
</dbReference>
<dbReference type="InterPro" id="IPR003313">
    <property type="entry name" value="AraC-bd"/>
</dbReference>
<dbReference type="InterPro" id="IPR018060">
    <property type="entry name" value="HTH_AraC"/>
</dbReference>
<dbReference type="Gene3D" id="2.60.120.10">
    <property type="entry name" value="Jelly Rolls"/>
    <property type="match status" value="1"/>
</dbReference>
<dbReference type="GO" id="GO:0043565">
    <property type="term" value="F:sequence-specific DNA binding"/>
    <property type="evidence" value="ECO:0007669"/>
    <property type="project" value="InterPro"/>
</dbReference>
<dbReference type="PANTHER" id="PTHR43280">
    <property type="entry name" value="ARAC-FAMILY TRANSCRIPTIONAL REGULATOR"/>
    <property type="match status" value="1"/>
</dbReference>